<dbReference type="PROSITE" id="PS51755">
    <property type="entry name" value="OMPR_PHOB"/>
    <property type="match status" value="1"/>
</dbReference>
<dbReference type="SMART" id="SM01043">
    <property type="entry name" value="BTAD"/>
    <property type="match status" value="1"/>
</dbReference>
<dbReference type="EMBL" id="JBHSIU010000068">
    <property type="protein sequence ID" value="MFC5005173.1"/>
    <property type="molecule type" value="Genomic_DNA"/>
</dbReference>
<keyword evidence="6" id="KW-1185">Reference proteome</keyword>
<dbReference type="InterPro" id="IPR027417">
    <property type="entry name" value="P-loop_NTPase"/>
</dbReference>
<evidence type="ECO:0000313" key="5">
    <source>
        <dbReference type="EMBL" id="MFC5005173.1"/>
    </source>
</evidence>
<dbReference type="Gene3D" id="1.10.10.10">
    <property type="entry name" value="Winged helix-like DNA-binding domain superfamily/Winged helix DNA-binding domain"/>
    <property type="match status" value="1"/>
</dbReference>
<protein>
    <submittedName>
        <fullName evidence="5">ATP-binding protein</fullName>
    </submittedName>
</protein>
<dbReference type="Gene3D" id="3.40.50.300">
    <property type="entry name" value="P-loop containing nucleotide triphosphate hydrolases"/>
    <property type="match status" value="1"/>
</dbReference>
<dbReference type="Proteomes" id="UP001595912">
    <property type="component" value="Unassembled WGS sequence"/>
</dbReference>
<dbReference type="InterPro" id="IPR016032">
    <property type="entry name" value="Sig_transdc_resp-reg_C-effctor"/>
</dbReference>
<dbReference type="Gene3D" id="1.25.40.10">
    <property type="entry name" value="Tetratricopeptide repeat domain"/>
    <property type="match status" value="2"/>
</dbReference>
<dbReference type="Pfam" id="PF03704">
    <property type="entry name" value="BTAD"/>
    <property type="match status" value="1"/>
</dbReference>
<feature type="domain" description="OmpR/PhoB-type" evidence="4">
    <location>
        <begin position="1"/>
        <end position="100"/>
    </location>
</feature>
<sequence length="1052" mass="113651">MRVELLGPVAVTEDDGTPVTVPGARVRMLLARLALEEGRPVHPDTLVDDLWGEQPPAGAAAALQGLVSRLRRVLGGTSSVQFAAGGYRLPVRGEDVDVHGFEQLAAQGRRELAAGRAKEAASALAAARRLWRGAALADVLEAPFARTAATRLDEMRADAVEDLFEAELQLGRHAEALTGLAAAAADRPLSERLATLRMRALSAAGRQSDALAVYEEVRARLGDELGVDPTAELREVHLALLRGELDRPAAQAVEVPPSRLPAAVTSFIGREDELGRVAQLMGAARLVTIVGPGGAGKTRLSLEAARRDPAYERGRVWFVPLAGLSEDDPEQLADTVLSVVGSAHGRLYDGAKPMTAAIDRLTEMLDVGDAVLMLDNCEHLVGAAAQLADELLGGLAQLRILATSREPLAITGEALCHLGPLALPAGEPDLATAAEAAAVRLFVDRAGGVRPGFALDESTVDAVVEICWRLDGMPLALELAAVKLRSMTVDQVARRLDDRFRLLTSGSRAALPRQRTLLAMVEWSWDLLDEAERILARRLSAFPGGAGLTALEAVCADASLPSRDVLYVVDSLVEKSIVQQTGGRYRMLETVRAYGAEQLAASGDDVSTRFAGYYLTLAEQHEPLLRGREQLRAFAVFDAEHENMTAALRTALDAGDAARTYRFIKALFWYWGNRGLNNQLETFMGALSDLGAAVPDEARRAVELVRSTSGAQEIHPARLLWISQRAFTPDAASDDEQLQQSLTSPDPWVRATAHWAHNFTLVEQGDLEGGAAAREEAVRGFEEVGDRWGLVMSLLAIGRVPSLRGEFATSIAAFERAVAISAELGTEDYLYWTRNRLARERMRAGDLDGAWRDLRAMQDRAEQLGQRRREAAILFSVAGWQRRAGELDASERTLDTMATLVDRLPYPEQMARDLIDGTRLMNRLAARDAAGARELLARAVRPNITRNQSNGLAWAAEQVGELLALEDRPVDAATVLGWSQAIRGAFDHGEPALRVLVAGLVERLGEDGYRDALEQGARLSRQDALGRLTSTIGTDFARIGADFARIDGGLAR</sequence>
<gene>
    <name evidence="5" type="ORF">ACFPIJ_45985</name>
</gene>
<dbReference type="SMART" id="SM00862">
    <property type="entry name" value="Trans_reg_C"/>
    <property type="match status" value="1"/>
</dbReference>
<organism evidence="5 6">
    <name type="scientific">Dactylosporangium cerinum</name>
    <dbReference type="NCBI Taxonomy" id="1434730"/>
    <lineage>
        <taxon>Bacteria</taxon>
        <taxon>Bacillati</taxon>
        <taxon>Actinomycetota</taxon>
        <taxon>Actinomycetes</taxon>
        <taxon>Micromonosporales</taxon>
        <taxon>Micromonosporaceae</taxon>
        <taxon>Dactylosporangium</taxon>
    </lineage>
</organism>
<reference evidence="6" key="1">
    <citation type="journal article" date="2019" name="Int. J. Syst. Evol. Microbiol.">
        <title>The Global Catalogue of Microorganisms (GCM) 10K type strain sequencing project: providing services to taxonomists for standard genome sequencing and annotation.</title>
        <authorList>
            <consortium name="The Broad Institute Genomics Platform"/>
            <consortium name="The Broad Institute Genome Sequencing Center for Infectious Disease"/>
            <person name="Wu L."/>
            <person name="Ma J."/>
        </authorList>
    </citation>
    <scope>NUCLEOTIDE SEQUENCE [LARGE SCALE GENOMIC DNA]</scope>
    <source>
        <strain evidence="6">CGMCC 4.7152</strain>
    </source>
</reference>
<keyword evidence="5" id="KW-0547">Nucleotide-binding</keyword>
<keyword evidence="5" id="KW-0067">ATP-binding</keyword>
<dbReference type="RefSeq" id="WP_380125755.1">
    <property type="nucleotide sequence ID" value="NZ_JBHSIU010000068.1"/>
</dbReference>
<evidence type="ECO:0000313" key="6">
    <source>
        <dbReference type="Proteomes" id="UP001595912"/>
    </source>
</evidence>
<accession>A0ABV9W9N5</accession>
<dbReference type="CDD" id="cd15831">
    <property type="entry name" value="BTAD"/>
    <property type="match status" value="1"/>
</dbReference>
<dbReference type="InterPro" id="IPR011990">
    <property type="entry name" value="TPR-like_helical_dom_sf"/>
</dbReference>
<proteinExistence type="inferred from homology"/>
<evidence type="ECO:0000256" key="1">
    <source>
        <dbReference type="ARBA" id="ARBA00005820"/>
    </source>
</evidence>
<dbReference type="PANTHER" id="PTHR47691">
    <property type="entry name" value="REGULATOR-RELATED"/>
    <property type="match status" value="1"/>
</dbReference>
<dbReference type="InterPro" id="IPR001867">
    <property type="entry name" value="OmpR/PhoB-type_DNA-bd"/>
</dbReference>
<name>A0ABV9W9N5_9ACTN</name>
<dbReference type="GO" id="GO:0005524">
    <property type="term" value="F:ATP binding"/>
    <property type="evidence" value="ECO:0007669"/>
    <property type="project" value="UniProtKB-KW"/>
</dbReference>
<dbReference type="InterPro" id="IPR036388">
    <property type="entry name" value="WH-like_DNA-bd_sf"/>
</dbReference>
<dbReference type="SUPFAM" id="SSF48452">
    <property type="entry name" value="TPR-like"/>
    <property type="match status" value="2"/>
</dbReference>
<evidence type="ECO:0000259" key="4">
    <source>
        <dbReference type="PROSITE" id="PS51755"/>
    </source>
</evidence>
<keyword evidence="2 3" id="KW-0238">DNA-binding</keyword>
<comment type="caution">
    <text evidence="5">The sequence shown here is derived from an EMBL/GenBank/DDBJ whole genome shotgun (WGS) entry which is preliminary data.</text>
</comment>
<dbReference type="InterPro" id="IPR005158">
    <property type="entry name" value="BTAD"/>
</dbReference>
<comment type="similarity">
    <text evidence="1">Belongs to the AfsR/DnrI/RedD regulatory family.</text>
</comment>
<dbReference type="SUPFAM" id="SSF52540">
    <property type="entry name" value="P-loop containing nucleoside triphosphate hydrolases"/>
    <property type="match status" value="1"/>
</dbReference>
<evidence type="ECO:0000256" key="3">
    <source>
        <dbReference type="PROSITE-ProRule" id="PRU01091"/>
    </source>
</evidence>
<evidence type="ECO:0000256" key="2">
    <source>
        <dbReference type="ARBA" id="ARBA00023125"/>
    </source>
</evidence>
<dbReference type="SUPFAM" id="SSF46894">
    <property type="entry name" value="C-terminal effector domain of the bipartite response regulators"/>
    <property type="match status" value="1"/>
</dbReference>
<feature type="DNA-binding region" description="OmpR/PhoB-type" evidence="3">
    <location>
        <begin position="1"/>
        <end position="100"/>
    </location>
</feature>
<dbReference type="PANTHER" id="PTHR47691:SF3">
    <property type="entry name" value="HTH-TYPE TRANSCRIPTIONAL REGULATOR RV0890C-RELATED"/>
    <property type="match status" value="1"/>
</dbReference>